<dbReference type="AlphaFoldDB" id="A0A8C4QPD3"/>
<keyword evidence="1" id="KW-0597">Phosphoprotein</keyword>
<evidence type="ECO:0000313" key="5">
    <source>
        <dbReference type="Proteomes" id="UP000694388"/>
    </source>
</evidence>
<reference evidence="4" key="2">
    <citation type="submission" date="2025-09" db="UniProtKB">
        <authorList>
            <consortium name="Ensembl"/>
        </authorList>
    </citation>
    <scope>IDENTIFICATION</scope>
</reference>
<evidence type="ECO:0000313" key="4">
    <source>
        <dbReference type="Ensembl" id="ENSEBUP00000017840.1"/>
    </source>
</evidence>
<evidence type="ECO:0000256" key="1">
    <source>
        <dbReference type="ARBA" id="ARBA00022553"/>
    </source>
</evidence>
<dbReference type="InterPro" id="IPR033184">
    <property type="entry name" value="PRRC2"/>
</dbReference>
<evidence type="ECO:0000259" key="3">
    <source>
        <dbReference type="Pfam" id="PF07001"/>
    </source>
</evidence>
<dbReference type="GO" id="GO:0030154">
    <property type="term" value="P:cell differentiation"/>
    <property type="evidence" value="ECO:0007669"/>
    <property type="project" value="TreeGrafter"/>
</dbReference>
<evidence type="ECO:0000256" key="2">
    <source>
        <dbReference type="SAM" id="MobiDB-lite"/>
    </source>
</evidence>
<feature type="domain" description="BAT2 N-terminal" evidence="3">
    <location>
        <begin position="7"/>
        <end position="147"/>
    </location>
</feature>
<sequence>MAERNLSSPKLKDTRFKYSALSLSTSYKGQSLEIPRASVVTRQGLQTLGKVATSRRTPLPLNLPSLRAEGKGSGRRVAAARLASVPAEGRKDASPTPDKSSCHGVETNDVATQPQGQSSALQPPNSQETAVTSSSGVADAIAKEENMEKSKEGEKLLSSAAPWALSVSSMAQRPMLSTQVFPPLSVGANPTTGDALAARLNHNTQHPEW</sequence>
<dbReference type="PANTHER" id="PTHR14038:SF0">
    <property type="entry name" value="LP18708P"/>
    <property type="match status" value="1"/>
</dbReference>
<dbReference type="Proteomes" id="UP000694388">
    <property type="component" value="Unplaced"/>
</dbReference>
<dbReference type="Pfam" id="PF07001">
    <property type="entry name" value="BAT2_N"/>
    <property type="match status" value="1"/>
</dbReference>
<feature type="compositionally biased region" description="Basic and acidic residues" evidence="2">
    <location>
        <begin position="141"/>
        <end position="155"/>
    </location>
</feature>
<feature type="region of interest" description="Disordered" evidence="2">
    <location>
        <begin position="51"/>
        <end position="156"/>
    </location>
</feature>
<name>A0A8C4QPD3_EPTBU</name>
<organism evidence="4 5">
    <name type="scientific">Eptatretus burgeri</name>
    <name type="common">Inshore hagfish</name>
    <dbReference type="NCBI Taxonomy" id="7764"/>
    <lineage>
        <taxon>Eukaryota</taxon>
        <taxon>Metazoa</taxon>
        <taxon>Chordata</taxon>
        <taxon>Craniata</taxon>
        <taxon>Vertebrata</taxon>
        <taxon>Cyclostomata</taxon>
        <taxon>Myxini</taxon>
        <taxon>Myxiniformes</taxon>
        <taxon>Myxinidae</taxon>
        <taxon>Eptatretinae</taxon>
        <taxon>Eptatretus</taxon>
    </lineage>
</organism>
<reference evidence="4" key="1">
    <citation type="submission" date="2025-08" db="UniProtKB">
        <authorList>
            <consortium name="Ensembl"/>
        </authorList>
    </citation>
    <scope>IDENTIFICATION</scope>
</reference>
<dbReference type="PANTHER" id="PTHR14038">
    <property type="entry name" value="BAT2 HLA-B-ASSOCIATED TRANSCRIPT 2"/>
    <property type="match status" value="1"/>
</dbReference>
<dbReference type="GeneTree" id="ENSGT00940000171167"/>
<dbReference type="InterPro" id="IPR009738">
    <property type="entry name" value="BAT2_N"/>
</dbReference>
<accession>A0A8C4QPD3</accession>
<proteinExistence type="predicted"/>
<dbReference type="Ensembl" id="ENSEBUT00000018416.1">
    <property type="protein sequence ID" value="ENSEBUP00000017840.1"/>
    <property type="gene ID" value="ENSEBUG00000011149.1"/>
</dbReference>
<keyword evidence="5" id="KW-1185">Reference proteome</keyword>
<protein>
    <recommendedName>
        <fullName evidence="3">BAT2 N-terminal domain-containing protein</fullName>
    </recommendedName>
</protein>
<feature type="compositionally biased region" description="Polar residues" evidence="2">
    <location>
        <begin position="109"/>
        <end position="136"/>
    </location>
</feature>